<dbReference type="GO" id="GO:0009279">
    <property type="term" value="C:cell outer membrane"/>
    <property type="evidence" value="ECO:0007669"/>
    <property type="project" value="UniProtKB-SubCell"/>
</dbReference>
<dbReference type="GO" id="GO:0009306">
    <property type="term" value="P:protein secretion"/>
    <property type="evidence" value="ECO:0007669"/>
    <property type="project" value="InterPro"/>
</dbReference>
<dbReference type="PRINTS" id="PR01337">
    <property type="entry name" value="TYPE3OMGPROT"/>
</dbReference>
<dbReference type="InterPro" id="IPR005644">
    <property type="entry name" value="NolW-like"/>
</dbReference>
<dbReference type="InterPro" id="IPR049034">
    <property type="entry name" value="T3S_SPI-1_N0"/>
</dbReference>
<dbReference type="GO" id="GO:0015627">
    <property type="term" value="C:type II protein secretion system complex"/>
    <property type="evidence" value="ECO:0007669"/>
    <property type="project" value="TreeGrafter"/>
</dbReference>
<dbReference type="PANTHER" id="PTHR30332:SF5">
    <property type="entry name" value="SPI-1 TYPE 3 SECRETION SYSTEM SECRETIN"/>
    <property type="match status" value="1"/>
</dbReference>
<evidence type="ECO:0000256" key="1">
    <source>
        <dbReference type="ARBA" id="ARBA00004442"/>
    </source>
</evidence>
<dbReference type="InterPro" id="IPR038591">
    <property type="entry name" value="NolW-like_sf"/>
</dbReference>
<dbReference type="Pfam" id="PF21304">
    <property type="entry name" value="T3S_SPI-1_N0"/>
    <property type="match status" value="1"/>
</dbReference>
<comment type="subcellular location">
    <subcellularLocation>
        <location evidence="1 4">Cell outer membrane</location>
    </subcellularLocation>
</comment>
<dbReference type="Gene3D" id="3.55.50.30">
    <property type="match status" value="1"/>
</dbReference>
<comment type="caution">
    <text evidence="8">The sequence shown here is derived from an EMBL/GenBank/DDBJ whole genome shotgun (WGS) entry which is preliminary data.</text>
</comment>
<dbReference type="InterPro" id="IPR003522">
    <property type="entry name" value="T3SS_OM_pore_YscC"/>
</dbReference>
<feature type="domain" description="Type II/III secretion system secretin-like" evidence="5">
    <location>
        <begin position="330"/>
        <end position="444"/>
    </location>
</feature>
<evidence type="ECO:0000259" key="7">
    <source>
        <dbReference type="Pfam" id="PF21304"/>
    </source>
</evidence>
<evidence type="ECO:0000313" key="9">
    <source>
        <dbReference type="Proteomes" id="UP000276587"/>
    </source>
</evidence>
<name>A0A3M4B3K3_PSEMA</name>
<reference evidence="8 9" key="1">
    <citation type="submission" date="2018-08" db="EMBL/GenBank/DDBJ databases">
        <title>Recombination of ecologically and evolutionarily significant loci maintains genetic cohesion in the Pseudomonas syringae species complex.</title>
        <authorList>
            <person name="Dillon M."/>
            <person name="Thakur S."/>
            <person name="Almeida R.N.D."/>
            <person name="Weir B.S."/>
            <person name="Guttman D.S."/>
        </authorList>
    </citation>
    <scope>NUCLEOTIDE SEQUENCE [LARGE SCALE GENOMIC DNA]</scope>
    <source>
        <strain evidence="8 9">ICMP 3555</strain>
    </source>
</reference>
<gene>
    <name evidence="8" type="ORF">ALQ29_03933</name>
</gene>
<accession>A0A3M4B3K3</accession>
<evidence type="ECO:0000259" key="5">
    <source>
        <dbReference type="Pfam" id="PF00263"/>
    </source>
</evidence>
<dbReference type="PANTHER" id="PTHR30332">
    <property type="entry name" value="PROBABLE GENERAL SECRETION PATHWAY PROTEIN D"/>
    <property type="match status" value="1"/>
</dbReference>
<comment type="similarity">
    <text evidence="3">Belongs to the bacterial secretin family.</text>
</comment>
<dbReference type="Proteomes" id="UP000276587">
    <property type="component" value="Unassembled WGS sequence"/>
</dbReference>
<keyword evidence="9" id="KW-1185">Reference proteome</keyword>
<dbReference type="AlphaFoldDB" id="A0A3M4B3K3"/>
<dbReference type="Pfam" id="PF00263">
    <property type="entry name" value="Secretin"/>
    <property type="match status" value="1"/>
</dbReference>
<proteinExistence type="inferred from homology"/>
<organism evidence="8 9">
    <name type="scientific">Pseudomonas marginalis pv. marginalis</name>
    <dbReference type="NCBI Taxonomy" id="97473"/>
    <lineage>
        <taxon>Bacteria</taxon>
        <taxon>Pseudomonadati</taxon>
        <taxon>Pseudomonadota</taxon>
        <taxon>Gammaproteobacteria</taxon>
        <taxon>Pseudomonadales</taxon>
        <taxon>Pseudomonadaceae</taxon>
        <taxon>Pseudomonas</taxon>
    </lineage>
</organism>
<evidence type="ECO:0000256" key="3">
    <source>
        <dbReference type="RuleBase" id="RU004003"/>
    </source>
</evidence>
<sequence>MAALSMPDCPGIPPPVYADFIATMPRLWLCRRLLFAVLLAVLVSESTLVWGELYQAQDESLHTVFTALSEPLGLPIVVSAAVARKRVSAALDFETPQPALEALALQQGLIWYSDGQALYVYDADEAKSSAVTLRHISVDRLRSLMRRSGLDESRYPLRESGVRTFYVSGPPNYVDQVLRLTQLMDRQRADLRVGKQAFGVVQVLNTDVADRQYGTSDSPLTVPGMASMIETLLASEHQGMLADKSLGVIAYPDSNSLLIKGKPAQVSFIQKLVAELDIPKRSIEVSLWLVDLERDELKKLGMDWGDDTNTSTTRVLAPVDDSHLMASIGALERRRRATVATLPVILTQENVPAVFQDNHTFYMPPPGSDRTDWKPVRYGTQVSVLPRFAEANQIEMRLEVQDGRQMSEAQGREKNTAVGRVGVNSVVRLPPGRRLWLGAFNRKSEGRGRLAQVRLFVVQARAVGGELKDAVERAGPPPLTAAQYDRVQRAFVRPERDLAPASGE</sequence>
<dbReference type="EMBL" id="RBQF01000068">
    <property type="protein sequence ID" value="RMP13104.1"/>
    <property type="molecule type" value="Genomic_DNA"/>
</dbReference>
<evidence type="ECO:0000256" key="2">
    <source>
        <dbReference type="ARBA" id="ARBA00022729"/>
    </source>
</evidence>
<feature type="domain" description="NolW-like" evidence="6">
    <location>
        <begin position="200"/>
        <end position="281"/>
    </location>
</feature>
<dbReference type="InterPro" id="IPR050810">
    <property type="entry name" value="Bact_Secretion_Sys_Channel"/>
</dbReference>
<dbReference type="InterPro" id="IPR004846">
    <property type="entry name" value="T2SS/T3SS_dom"/>
</dbReference>
<dbReference type="Pfam" id="PF03958">
    <property type="entry name" value="Secretin_N"/>
    <property type="match status" value="1"/>
</dbReference>
<feature type="domain" description="SPI-1 type 3 secretion system secretin N0" evidence="7">
    <location>
        <begin position="54"/>
        <end position="122"/>
    </location>
</feature>
<protein>
    <submittedName>
        <fullName evidence="8">Uncharacterized protein</fullName>
    </submittedName>
</protein>
<dbReference type="NCBIfam" id="TIGR02516">
    <property type="entry name" value="type_III_yscC"/>
    <property type="match status" value="1"/>
</dbReference>
<dbReference type="Gene3D" id="3.30.1370.120">
    <property type="match status" value="2"/>
</dbReference>
<evidence type="ECO:0000259" key="6">
    <source>
        <dbReference type="Pfam" id="PF03958"/>
    </source>
</evidence>
<evidence type="ECO:0000313" key="8">
    <source>
        <dbReference type="EMBL" id="RMP13104.1"/>
    </source>
</evidence>
<keyword evidence="4" id="KW-0813">Transport</keyword>
<evidence type="ECO:0000256" key="4">
    <source>
        <dbReference type="RuleBase" id="RU004004"/>
    </source>
</evidence>
<keyword evidence="2" id="KW-0732">Signal</keyword>